<dbReference type="GO" id="GO:0000467">
    <property type="term" value="P:exonucleolytic trimming to generate mature 3'-end of 5.8S rRNA from tricistronic rRNA transcript (SSU-rRNA, 5.8S rRNA, LSU-rRNA)"/>
    <property type="evidence" value="ECO:0007669"/>
    <property type="project" value="InterPro"/>
</dbReference>
<comment type="caution">
    <text evidence="11">The sequence shown here is derived from an EMBL/GenBank/DDBJ whole genome shotgun (WGS) entry which is preliminary data.</text>
</comment>
<evidence type="ECO:0000256" key="4">
    <source>
        <dbReference type="ARBA" id="ARBA00022801"/>
    </source>
</evidence>
<dbReference type="GeneID" id="75828457"/>
<dbReference type="PANTHER" id="PTHR12124">
    <property type="entry name" value="POLYMYOSITIS/SCLERODERMA AUTOANTIGEN-RELATED"/>
    <property type="match status" value="1"/>
</dbReference>
<evidence type="ECO:0000256" key="1">
    <source>
        <dbReference type="ARBA" id="ARBA00004123"/>
    </source>
</evidence>
<evidence type="ECO:0000256" key="7">
    <source>
        <dbReference type="ARBA" id="ARBA00023242"/>
    </source>
</evidence>
<dbReference type="Pfam" id="PF00570">
    <property type="entry name" value="HRDC"/>
    <property type="match status" value="1"/>
</dbReference>
<dbReference type="SMART" id="SM00474">
    <property type="entry name" value="35EXOc"/>
    <property type="match status" value="1"/>
</dbReference>
<comment type="similarity">
    <text evidence="8">Belongs to the exosome component 10/RRP6 family.</text>
</comment>
<dbReference type="FunFam" id="3.30.420.10:FF:000059">
    <property type="entry name" value="Exosome complex exonuclease Rrp6"/>
    <property type="match status" value="1"/>
</dbReference>
<dbReference type="Gene3D" id="3.30.420.10">
    <property type="entry name" value="Ribonuclease H-like superfamily/Ribonuclease H"/>
    <property type="match status" value="1"/>
</dbReference>
<dbReference type="GO" id="GO:0071037">
    <property type="term" value="P:nuclear polyadenylation-dependent snRNA catabolic process"/>
    <property type="evidence" value="ECO:0007669"/>
    <property type="project" value="TreeGrafter"/>
</dbReference>
<evidence type="ECO:0000256" key="8">
    <source>
        <dbReference type="ARBA" id="ARBA00043957"/>
    </source>
</evidence>
<feature type="compositionally biased region" description="Basic and acidic residues" evidence="9">
    <location>
        <begin position="112"/>
        <end position="127"/>
    </location>
</feature>
<dbReference type="GO" id="GO:0071044">
    <property type="term" value="P:histone mRNA catabolic process"/>
    <property type="evidence" value="ECO:0007669"/>
    <property type="project" value="TreeGrafter"/>
</dbReference>
<keyword evidence="3" id="KW-0540">Nuclease</keyword>
<dbReference type="Pfam" id="PF08066">
    <property type="entry name" value="PMC2NT"/>
    <property type="match status" value="1"/>
</dbReference>
<keyword evidence="6 11" id="KW-0269">Exonuclease</keyword>
<dbReference type="Pfam" id="PF01612">
    <property type="entry name" value="DNA_pol_A_exo1"/>
    <property type="match status" value="1"/>
</dbReference>
<name>A0A9P9XUN9_9HYPO</name>
<evidence type="ECO:0000313" key="11">
    <source>
        <dbReference type="EMBL" id="KAI6778137.1"/>
    </source>
</evidence>
<keyword evidence="5" id="KW-0271">Exosome</keyword>
<dbReference type="SMART" id="SM00341">
    <property type="entry name" value="HRDC"/>
    <property type="match status" value="1"/>
</dbReference>
<dbReference type="InterPro" id="IPR002562">
    <property type="entry name" value="3'-5'_exonuclease_dom"/>
</dbReference>
<dbReference type="GO" id="GO:0000166">
    <property type="term" value="F:nucleotide binding"/>
    <property type="evidence" value="ECO:0007669"/>
    <property type="project" value="InterPro"/>
</dbReference>
<gene>
    <name evidence="11" type="ORF">J7T54_001941</name>
</gene>
<dbReference type="InterPro" id="IPR045092">
    <property type="entry name" value="Rrp6-like"/>
</dbReference>
<dbReference type="Proteomes" id="UP001055219">
    <property type="component" value="Unassembled WGS sequence"/>
</dbReference>
<dbReference type="GO" id="GO:0071036">
    <property type="term" value="P:nuclear polyadenylation-dependent snoRNA catabolic process"/>
    <property type="evidence" value="ECO:0007669"/>
    <property type="project" value="TreeGrafter"/>
</dbReference>
<feature type="compositionally biased region" description="Basic and acidic residues" evidence="9">
    <location>
        <begin position="691"/>
        <end position="731"/>
    </location>
</feature>
<dbReference type="InterPro" id="IPR049559">
    <property type="entry name" value="Rrp6p-like_exo"/>
</dbReference>
<evidence type="ECO:0000256" key="9">
    <source>
        <dbReference type="SAM" id="MobiDB-lite"/>
    </source>
</evidence>
<feature type="domain" description="HRDC" evidence="10">
    <location>
        <begin position="449"/>
        <end position="529"/>
    </location>
</feature>
<accession>A0A9P9XUN9</accession>
<dbReference type="GO" id="GO:0003727">
    <property type="term" value="F:single-stranded RNA binding"/>
    <property type="evidence" value="ECO:0007669"/>
    <property type="project" value="TreeGrafter"/>
</dbReference>
<feature type="compositionally biased region" description="Acidic residues" evidence="9">
    <location>
        <begin position="653"/>
        <end position="671"/>
    </location>
</feature>
<dbReference type="SUPFAM" id="SSF47819">
    <property type="entry name" value="HRDC-like"/>
    <property type="match status" value="1"/>
</dbReference>
<protein>
    <submittedName>
        <fullName evidence="11">Exosome complex exonuclease-like protein</fullName>
    </submittedName>
</protein>
<dbReference type="GO" id="GO:0071051">
    <property type="term" value="P:poly(A)-dependent snoRNA 3'-end processing"/>
    <property type="evidence" value="ECO:0007669"/>
    <property type="project" value="TreeGrafter"/>
</dbReference>
<dbReference type="PANTHER" id="PTHR12124:SF47">
    <property type="entry name" value="EXOSOME COMPONENT 10"/>
    <property type="match status" value="1"/>
</dbReference>
<evidence type="ECO:0000259" key="10">
    <source>
        <dbReference type="PROSITE" id="PS50967"/>
    </source>
</evidence>
<dbReference type="AlphaFoldDB" id="A0A9P9XUN9"/>
<dbReference type="GO" id="GO:0000175">
    <property type="term" value="F:3'-5'-RNA exonuclease activity"/>
    <property type="evidence" value="ECO:0007669"/>
    <property type="project" value="InterPro"/>
</dbReference>
<dbReference type="InterPro" id="IPR012337">
    <property type="entry name" value="RNaseH-like_sf"/>
</dbReference>
<keyword evidence="12" id="KW-1185">Reference proteome</keyword>
<evidence type="ECO:0000313" key="12">
    <source>
        <dbReference type="Proteomes" id="UP001055219"/>
    </source>
</evidence>
<dbReference type="GO" id="GO:0071035">
    <property type="term" value="P:nuclear polyadenylation-dependent rRNA catabolic process"/>
    <property type="evidence" value="ECO:0007669"/>
    <property type="project" value="TreeGrafter"/>
</dbReference>
<dbReference type="GO" id="GO:0071040">
    <property type="term" value="P:nuclear polyadenylation-dependent antisense transcript catabolic process"/>
    <property type="evidence" value="ECO:0007669"/>
    <property type="project" value="TreeGrafter"/>
</dbReference>
<reference evidence="11" key="1">
    <citation type="journal article" date="2021" name="J Fungi (Basel)">
        <title>Genomic and Metabolomic Analyses of the Marine Fungus Emericellopsis cladophorae: Insights into Saltwater Adaptability Mechanisms and Its Biosynthetic Potential.</title>
        <authorList>
            <person name="Goncalves M.F.M."/>
            <person name="Hilario S."/>
            <person name="Van de Peer Y."/>
            <person name="Esteves A.C."/>
            <person name="Alves A."/>
        </authorList>
    </citation>
    <scope>NUCLEOTIDE SEQUENCE</scope>
    <source>
        <strain evidence="11">MUM 19.33</strain>
    </source>
</reference>
<dbReference type="InterPro" id="IPR012588">
    <property type="entry name" value="Exosome-assoc_fac_Rrp6_N"/>
</dbReference>
<dbReference type="InterPro" id="IPR010997">
    <property type="entry name" value="HRDC-like_sf"/>
</dbReference>
<dbReference type="CDD" id="cd06147">
    <property type="entry name" value="Rrp6p_like_exo"/>
    <property type="match status" value="1"/>
</dbReference>
<organism evidence="11 12">
    <name type="scientific">Emericellopsis cladophorae</name>
    <dbReference type="NCBI Taxonomy" id="2686198"/>
    <lineage>
        <taxon>Eukaryota</taxon>
        <taxon>Fungi</taxon>
        <taxon>Dikarya</taxon>
        <taxon>Ascomycota</taxon>
        <taxon>Pezizomycotina</taxon>
        <taxon>Sordariomycetes</taxon>
        <taxon>Hypocreomycetidae</taxon>
        <taxon>Hypocreales</taxon>
        <taxon>Bionectriaceae</taxon>
        <taxon>Emericellopsis</taxon>
    </lineage>
</organism>
<evidence type="ECO:0000256" key="6">
    <source>
        <dbReference type="ARBA" id="ARBA00022839"/>
    </source>
</evidence>
<dbReference type="GO" id="GO:0005730">
    <property type="term" value="C:nucleolus"/>
    <property type="evidence" value="ECO:0007669"/>
    <property type="project" value="TreeGrafter"/>
</dbReference>
<evidence type="ECO:0000256" key="2">
    <source>
        <dbReference type="ARBA" id="ARBA00022552"/>
    </source>
</evidence>
<keyword evidence="7" id="KW-0539">Nucleus</keyword>
<keyword evidence="4" id="KW-0378">Hydrolase</keyword>
<evidence type="ECO:0000256" key="5">
    <source>
        <dbReference type="ARBA" id="ARBA00022835"/>
    </source>
</evidence>
<dbReference type="InterPro" id="IPR044876">
    <property type="entry name" value="HRDC_dom_sf"/>
</dbReference>
<feature type="region of interest" description="Disordered" evidence="9">
    <location>
        <begin position="606"/>
        <end position="731"/>
    </location>
</feature>
<dbReference type="RefSeq" id="XP_051358993.1">
    <property type="nucleotide sequence ID" value="XM_051510091.1"/>
</dbReference>
<sequence>MEPSQDFTSLQESVQKSLVSTVKTANRIAAEDLTFQRTVNPTVAQSLDDQSARLRDLTTRLLKSAADVCGLTAPTLEDAEDIDMNWRGVVDVVDTVLEKADTALDEYTGLIKRKDPPGTENGADAKKQKATPKVVRNANIMKPQTTFELQPENSPDGPWKPIITKKHHAVLPLRKSLVTFTTPSGSTQYKHPYEAEIAQNEYPNRVFEKAEPIKYRPMEESDVTYIDTYEGVLDMLEQLKEAEEIAVDLEHHDFRTYTGLVCLMQISTRERDFIIDTLQPWRHQLEVLNEVFTDPGVVKVFHGAHMDMIWLQRDLGLYVNGLFDTYFACKLLQYPGRGLAFLLSKFAGFTADKQYQLADWRMRPIPSEMMYYARSDTHYLLYIYDEVRNQLIDASDRSNPETDLIQQAVDASKEVSLYRHEHLDFDEKTGEGTRGWYNYVLKNGHLALNADQFAVFRALWKWRDTAARREDENPNYIMSTTTLTQIARTCPPDQKALHSLLPPSPPIAKRNLSEIWQTVKKVKAEESLSKHGVPRVAKFTSNLPVVDGEVVIRSLPRSQLFGTMPISSRWEETREDDRADETVPFPWQKFVQGAANGEAEATAAIDTHSGDTTSRHDDEPTPELPLEQEEDDEFTLKRGKRRKVETEESGSTSDEESSGEAEQGSEGEMETGDGVLEVDVKPIPKKKKKDKYQVAEDHEERQAAVEEKRRKKAERQQRQKEKIQRKHDEKKSFSAVPFDYSQAASVINADRDAAKEAEAAKGKKQKKQKVFDPYVKSVEEGVKGARKAPPIKALFACGHYFLPFCISPTHFTAAIIVASFSPSLVQMRSCDQPLVRVRGSATSRVLERCVDKTESGSSMSLIVDSVGSSVIPVAQSESMAWTPDR</sequence>
<dbReference type="InterPro" id="IPR036397">
    <property type="entry name" value="RNaseH_sf"/>
</dbReference>
<dbReference type="EMBL" id="JAGIXG020000081">
    <property type="protein sequence ID" value="KAI6778137.1"/>
    <property type="molecule type" value="Genomic_DNA"/>
</dbReference>
<comment type="subcellular location">
    <subcellularLocation>
        <location evidence="1">Nucleus</location>
    </subcellularLocation>
</comment>
<dbReference type="InterPro" id="IPR002121">
    <property type="entry name" value="HRDC_dom"/>
</dbReference>
<reference evidence="11" key="2">
    <citation type="submission" date="2022-07" db="EMBL/GenBank/DDBJ databases">
        <authorList>
            <person name="Goncalves M.F.M."/>
            <person name="Hilario S."/>
            <person name="Van De Peer Y."/>
            <person name="Esteves A.C."/>
            <person name="Alves A."/>
        </authorList>
    </citation>
    <scope>NUCLEOTIDE SEQUENCE</scope>
    <source>
        <strain evidence="11">MUM 19.33</strain>
    </source>
</reference>
<dbReference type="GO" id="GO:0000176">
    <property type="term" value="C:nuclear exosome (RNase complex)"/>
    <property type="evidence" value="ECO:0007669"/>
    <property type="project" value="InterPro"/>
</dbReference>
<dbReference type="GO" id="GO:0071038">
    <property type="term" value="P:TRAMP-dependent tRNA surveillance pathway"/>
    <property type="evidence" value="ECO:0007669"/>
    <property type="project" value="TreeGrafter"/>
</dbReference>
<proteinExistence type="inferred from homology"/>
<feature type="region of interest" description="Disordered" evidence="9">
    <location>
        <begin position="111"/>
        <end position="132"/>
    </location>
</feature>
<dbReference type="SUPFAM" id="SSF53098">
    <property type="entry name" value="Ribonuclease H-like"/>
    <property type="match status" value="1"/>
</dbReference>
<dbReference type="Gene3D" id="1.10.150.80">
    <property type="entry name" value="HRDC domain"/>
    <property type="match status" value="1"/>
</dbReference>
<dbReference type="PROSITE" id="PS50967">
    <property type="entry name" value="HRDC"/>
    <property type="match status" value="1"/>
</dbReference>
<dbReference type="OrthoDB" id="2250022at2759"/>
<evidence type="ECO:0000256" key="3">
    <source>
        <dbReference type="ARBA" id="ARBA00022722"/>
    </source>
</evidence>
<keyword evidence="2" id="KW-0698">rRNA processing</keyword>
<dbReference type="GO" id="GO:0071039">
    <property type="term" value="P:nuclear polyadenylation-dependent CUT catabolic process"/>
    <property type="evidence" value="ECO:0007669"/>
    <property type="project" value="TreeGrafter"/>
</dbReference>